<reference evidence="1 2" key="1">
    <citation type="submission" date="2020-07" db="EMBL/GenBank/DDBJ databases">
        <title>Sequencing the genomes of 1000 actinobacteria strains.</title>
        <authorList>
            <person name="Klenk H.-P."/>
        </authorList>
    </citation>
    <scope>NUCLEOTIDE SEQUENCE [LARGE SCALE GENOMIC DNA]</scope>
    <source>
        <strain evidence="1 2">DSM 27576</strain>
    </source>
</reference>
<evidence type="ECO:0000313" key="2">
    <source>
        <dbReference type="Proteomes" id="UP000526083"/>
    </source>
</evidence>
<dbReference type="Proteomes" id="UP000526083">
    <property type="component" value="Unassembled WGS sequence"/>
</dbReference>
<comment type="caution">
    <text evidence="1">The sequence shown here is derived from an EMBL/GenBank/DDBJ whole genome shotgun (WGS) entry which is preliminary data.</text>
</comment>
<dbReference type="AlphaFoldDB" id="A0A7W3JQE7"/>
<keyword evidence="2" id="KW-1185">Reference proteome</keyword>
<dbReference type="EMBL" id="JACGWY010000004">
    <property type="protein sequence ID" value="MBA8817104.1"/>
    <property type="molecule type" value="Genomic_DNA"/>
</dbReference>
<organism evidence="1 2">
    <name type="scientific">Microbacterium halimionae</name>
    <dbReference type="NCBI Taxonomy" id="1526413"/>
    <lineage>
        <taxon>Bacteria</taxon>
        <taxon>Bacillati</taxon>
        <taxon>Actinomycetota</taxon>
        <taxon>Actinomycetes</taxon>
        <taxon>Micrococcales</taxon>
        <taxon>Microbacteriaceae</taxon>
        <taxon>Microbacterium</taxon>
    </lineage>
</organism>
<evidence type="ECO:0000313" key="1">
    <source>
        <dbReference type="EMBL" id="MBA8817104.1"/>
    </source>
</evidence>
<name>A0A7W3JQE7_9MICO</name>
<protein>
    <submittedName>
        <fullName evidence="1">Uncharacterized protein</fullName>
    </submittedName>
</protein>
<gene>
    <name evidence="1" type="ORF">FHX48_002198</name>
</gene>
<proteinExistence type="predicted"/>
<accession>A0A7W3JQE7</accession>
<sequence length="32" mass="3559">MTCFGATLHRTSSRANYDIATDRLPEESRGTT</sequence>